<dbReference type="PROSITE" id="PS50106">
    <property type="entry name" value="PDZ"/>
    <property type="match status" value="1"/>
</dbReference>
<gene>
    <name evidence="6" type="ORF">VB739_02065</name>
</gene>
<feature type="chain" id="PRO_5047455883" evidence="4">
    <location>
        <begin position="24"/>
        <end position="386"/>
    </location>
</feature>
<keyword evidence="3" id="KW-0378">Hydrolase</keyword>
<dbReference type="PRINTS" id="PR00834">
    <property type="entry name" value="PROTEASES2C"/>
</dbReference>
<dbReference type="RefSeq" id="WP_323355487.1">
    <property type="nucleotide sequence ID" value="NZ_JAYGHY010000004.1"/>
</dbReference>
<name>A0ABU5SS42_9CYAN</name>
<accession>A0ABU5SS42</accession>
<proteinExistence type="inferred from homology"/>
<organism evidence="6 7">
    <name type="scientific">Cyanobium gracile UHCC 0281</name>
    <dbReference type="NCBI Taxonomy" id="3110309"/>
    <lineage>
        <taxon>Bacteria</taxon>
        <taxon>Bacillati</taxon>
        <taxon>Cyanobacteriota</taxon>
        <taxon>Cyanophyceae</taxon>
        <taxon>Synechococcales</taxon>
        <taxon>Prochlorococcaceae</taxon>
        <taxon>Cyanobium</taxon>
    </lineage>
</organism>
<dbReference type="InterPro" id="IPR009003">
    <property type="entry name" value="Peptidase_S1_PA"/>
</dbReference>
<dbReference type="PANTHER" id="PTHR22939">
    <property type="entry name" value="SERINE PROTEASE FAMILY S1C HTRA-RELATED"/>
    <property type="match status" value="1"/>
</dbReference>
<dbReference type="Pfam" id="PF13365">
    <property type="entry name" value="Trypsin_2"/>
    <property type="match status" value="1"/>
</dbReference>
<dbReference type="Gene3D" id="2.40.10.120">
    <property type="match status" value="1"/>
</dbReference>
<dbReference type="EMBL" id="JAYGHY010000004">
    <property type="protein sequence ID" value="MEA5441336.1"/>
    <property type="molecule type" value="Genomic_DNA"/>
</dbReference>
<evidence type="ECO:0000313" key="7">
    <source>
        <dbReference type="Proteomes" id="UP001302329"/>
    </source>
</evidence>
<dbReference type="SMART" id="SM00228">
    <property type="entry name" value="PDZ"/>
    <property type="match status" value="1"/>
</dbReference>
<keyword evidence="4" id="KW-0732">Signal</keyword>
<feature type="signal peptide" evidence="4">
    <location>
        <begin position="1"/>
        <end position="23"/>
    </location>
</feature>
<reference evidence="6 7" key="1">
    <citation type="submission" date="2023-12" db="EMBL/GenBank/DDBJ databases">
        <title>Baltic Sea Cyanobacteria.</title>
        <authorList>
            <person name="Delbaje E."/>
            <person name="Fewer D.P."/>
            <person name="Shishido T.K."/>
        </authorList>
    </citation>
    <scope>NUCLEOTIDE SEQUENCE [LARGE SCALE GENOMIC DNA]</scope>
    <source>
        <strain evidence="6 7">UHCC 0281</strain>
    </source>
</reference>
<evidence type="ECO:0000256" key="4">
    <source>
        <dbReference type="SAM" id="SignalP"/>
    </source>
</evidence>
<evidence type="ECO:0000259" key="5">
    <source>
        <dbReference type="PROSITE" id="PS50106"/>
    </source>
</evidence>
<comment type="similarity">
    <text evidence="1">Belongs to the peptidase S1C family.</text>
</comment>
<feature type="domain" description="PDZ" evidence="5">
    <location>
        <begin position="281"/>
        <end position="368"/>
    </location>
</feature>
<evidence type="ECO:0000256" key="2">
    <source>
        <dbReference type="ARBA" id="ARBA00022670"/>
    </source>
</evidence>
<keyword evidence="7" id="KW-1185">Reference proteome</keyword>
<dbReference type="Pfam" id="PF13180">
    <property type="entry name" value="PDZ_2"/>
    <property type="match status" value="1"/>
</dbReference>
<sequence length="386" mass="38998">MRSTRVLAAAAAGLATVTAAATATVTATTALISPTLTPPGLAQPAGAVLGRQSFVAAAIRRAGPAVVTIDTERTVQSAGGGGGLPRGLMNDPLFRQFFGIPQQGAPSRRTERGQGSGVILQSDGLVLTNAHVVDQIDRVTVGLENGRRYEGRVVGLDKLTDLAVVRLVGAGPWPVAPLGNSDALQVGDWAIAVGNPFGLDNTVTLGIISSLNRNASKLGITDKRLDLIQTDAAINPGNSGGPLLNADGEVVGINTLVRSGPGAGLGFAIPINRARSIVNQLVATGRATHPMIGVGLDEVRAAGGQGSGRGAVVVSVQPNGPADRGGLRTGDVIVAAQGAVVKDPSQVITAVERAGVGGTLNLTVNRQGATLNLRLVPGDMAVMRQG</sequence>
<evidence type="ECO:0000313" key="6">
    <source>
        <dbReference type="EMBL" id="MEA5441336.1"/>
    </source>
</evidence>
<dbReference type="SUPFAM" id="SSF50156">
    <property type="entry name" value="PDZ domain-like"/>
    <property type="match status" value="1"/>
</dbReference>
<evidence type="ECO:0000256" key="1">
    <source>
        <dbReference type="ARBA" id="ARBA00010541"/>
    </source>
</evidence>
<keyword evidence="2" id="KW-0645">Protease</keyword>
<protein>
    <submittedName>
        <fullName evidence="6">Trypsin-like peptidase domain-containing protein</fullName>
    </submittedName>
</protein>
<evidence type="ECO:0000256" key="3">
    <source>
        <dbReference type="ARBA" id="ARBA00022801"/>
    </source>
</evidence>
<dbReference type="InterPro" id="IPR001940">
    <property type="entry name" value="Peptidase_S1C"/>
</dbReference>
<comment type="caution">
    <text evidence="6">The sequence shown here is derived from an EMBL/GenBank/DDBJ whole genome shotgun (WGS) entry which is preliminary data.</text>
</comment>
<dbReference type="Proteomes" id="UP001302329">
    <property type="component" value="Unassembled WGS sequence"/>
</dbReference>
<dbReference type="SUPFAM" id="SSF50494">
    <property type="entry name" value="Trypsin-like serine proteases"/>
    <property type="match status" value="1"/>
</dbReference>
<dbReference type="PANTHER" id="PTHR22939:SF129">
    <property type="entry name" value="SERINE PROTEASE HTRA2, MITOCHONDRIAL"/>
    <property type="match status" value="1"/>
</dbReference>
<dbReference type="InterPro" id="IPR036034">
    <property type="entry name" value="PDZ_sf"/>
</dbReference>
<dbReference type="InterPro" id="IPR001478">
    <property type="entry name" value="PDZ"/>
</dbReference>
<dbReference type="Gene3D" id="2.30.42.10">
    <property type="match status" value="1"/>
</dbReference>